<dbReference type="SUPFAM" id="SSF51735">
    <property type="entry name" value="NAD(P)-binding Rossmann-fold domains"/>
    <property type="match status" value="1"/>
</dbReference>
<dbReference type="Gene3D" id="3.40.50.720">
    <property type="entry name" value="NAD(P)-binding Rossmann-like Domain"/>
    <property type="match status" value="1"/>
</dbReference>
<keyword evidence="4" id="KW-0521">NADP</keyword>
<name>A0A2S6CN69_9PEZI</name>
<dbReference type="InterPro" id="IPR002347">
    <property type="entry name" value="SDR_fam"/>
</dbReference>
<dbReference type="InterPro" id="IPR020904">
    <property type="entry name" value="Sc_DH/Rdtase_CS"/>
</dbReference>
<protein>
    <recommendedName>
        <fullName evidence="10">Short-chain dehydrogenase/reductase 3</fullName>
    </recommendedName>
    <alternativeName>
        <fullName evidence="11">Retinal short-chain dehydrogenase/reductase 1</fullName>
    </alternativeName>
</protein>
<evidence type="ECO:0000256" key="7">
    <source>
        <dbReference type="ARBA" id="ARBA00023098"/>
    </source>
</evidence>
<dbReference type="PANTHER" id="PTHR24322:SF736">
    <property type="entry name" value="RETINOL DEHYDROGENASE 10"/>
    <property type="match status" value="1"/>
</dbReference>
<dbReference type="Pfam" id="PF00106">
    <property type="entry name" value="adh_short"/>
    <property type="match status" value="1"/>
</dbReference>
<keyword evidence="3" id="KW-0812">Transmembrane</keyword>
<organism evidence="13 14">
    <name type="scientific">Cercospora berteroae</name>
    <dbReference type="NCBI Taxonomy" id="357750"/>
    <lineage>
        <taxon>Eukaryota</taxon>
        <taxon>Fungi</taxon>
        <taxon>Dikarya</taxon>
        <taxon>Ascomycota</taxon>
        <taxon>Pezizomycotina</taxon>
        <taxon>Dothideomycetes</taxon>
        <taxon>Dothideomycetidae</taxon>
        <taxon>Mycosphaerellales</taxon>
        <taxon>Mycosphaerellaceae</taxon>
        <taxon>Cercospora</taxon>
    </lineage>
</organism>
<evidence type="ECO:0000256" key="3">
    <source>
        <dbReference type="ARBA" id="ARBA00022692"/>
    </source>
</evidence>
<evidence type="ECO:0000256" key="8">
    <source>
        <dbReference type="ARBA" id="ARBA00023136"/>
    </source>
</evidence>
<evidence type="ECO:0000256" key="10">
    <source>
        <dbReference type="ARBA" id="ARBA00068717"/>
    </source>
</evidence>
<dbReference type="GO" id="GO:0016020">
    <property type="term" value="C:membrane"/>
    <property type="evidence" value="ECO:0007669"/>
    <property type="project" value="UniProtKB-SubCell"/>
</dbReference>
<dbReference type="Proteomes" id="UP000237631">
    <property type="component" value="Unassembled WGS sequence"/>
</dbReference>
<dbReference type="GO" id="GO:0052650">
    <property type="term" value="F:all-trans-retinol dehydrogenase (NADP+) activity"/>
    <property type="evidence" value="ECO:0007669"/>
    <property type="project" value="UniProtKB-ARBA"/>
</dbReference>
<accession>A0A2S6CN69</accession>
<keyword evidence="8" id="KW-0472">Membrane</keyword>
<keyword evidence="5" id="KW-1133">Transmembrane helix</keyword>
<dbReference type="AlphaFoldDB" id="A0A2S6CN69"/>
<dbReference type="OrthoDB" id="10253736at2759"/>
<dbReference type="PRINTS" id="PR00081">
    <property type="entry name" value="GDHRDH"/>
</dbReference>
<evidence type="ECO:0000256" key="11">
    <source>
        <dbReference type="ARBA" id="ARBA00082544"/>
    </source>
</evidence>
<dbReference type="InterPro" id="IPR036291">
    <property type="entry name" value="NAD(P)-bd_dom_sf"/>
</dbReference>
<evidence type="ECO:0000256" key="12">
    <source>
        <dbReference type="RuleBase" id="RU000363"/>
    </source>
</evidence>
<dbReference type="PROSITE" id="PS00061">
    <property type="entry name" value="ADH_SHORT"/>
    <property type="match status" value="1"/>
</dbReference>
<reference evidence="14" key="1">
    <citation type="journal article" date="2017" name="bioRxiv">
        <title>Conservation of a gene cluster reveals novel cercosporin biosynthetic mechanisms and extends production to the genus Colletotrichum.</title>
        <authorList>
            <person name="de Jonge R."/>
            <person name="Ebert M.K."/>
            <person name="Huitt-Roehl C.R."/>
            <person name="Pal P."/>
            <person name="Suttle J.C."/>
            <person name="Spanner R.E."/>
            <person name="Neubauer J.D."/>
            <person name="Jurick W.M.II."/>
            <person name="Stott K.A."/>
            <person name="Secor G.A."/>
            <person name="Thomma B.P.H.J."/>
            <person name="Van de Peer Y."/>
            <person name="Townsend C.A."/>
            <person name="Bolton M.D."/>
        </authorList>
    </citation>
    <scope>NUCLEOTIDE SEQUENCE [LARGE SCALE GENOMIC DNA]</scope>
    <source>
        <strain evidence="14">CBS538.71</strain>
    </source>
</reference>
<keyword evidence="6" id="KW-0560">Oxidoreductase</keyword>
<evidence type="ECO:0000313" key="13">
    <source>
        <dbReference type="EMBL" id="PPJ61162.1"/>
    </source>
</evidence>
<evidence type="ECO:0000256" key="6">
    <source>
        <dbReference type="ARBA" id="ARBA00023002"/>
    </source>
</evidence>
<comment type="caution">
    <text evidence="13">The sequence shown here is derived from an EMBL/GenBank/DDBJ whole genome shotgun (WGS) entry which is preliminary data.</text>
</comment>
<dbReference type="PANTHER" id="PTHR24322">
    <property type="entry name" value="PKSB"/>
    <property type="match status" value="1"/>
</dbReference>
<gene>
    <name evidence="13" type="ORF">CBER1_04186</name>
</gene>
<keyword evidence="14" id="KW-1185">Reference proteome</keyword>
<comment type="subcellular location">
    <subcellularLocation>
        <location evidence="1">Membrane</location>
        <topology evidence="1">Multi-pass membrane protein</topology>
    </subcellularLocation>
</comment>
<dbReference type="FunFam" id="3.40.50.720:FF:000131">
    <property type="entry name" value="Short-chain dehydrogenase/reductase 3"/>
    <property type="match status" value="1"/>
</dbReference>
<evidence type="ECO:0000313" key="14">
    <source>
        <dbReference type="Proteomes" id="UP000237631"/>
    </source>
</evidence>
<proteinExistence type="inferred from homology"/>
<sequence>MAGKLLTPAVTGALLFALTSSPDRVREPLLAQLRQYLSIENIGRLITGLKWLVALGVISDANKWLSELAQNNFRLRSEKHRYHWPQEVAVITGATGGFGSLMSKDFASRGVNVMALDIRDDLPADMKNNPKIHYFKCDVTNRQQVADVARQIREEHGDPSILINNAGISSEGPILDQTEEGLRRVFDINIISHYYTVQEFLPAMAKNKKGHVVTIASMAAFVTTPGLVPYSNTKVAAWGFHEGLQQETRVFLDAPEVKFSVVHPSFANTPMVAPFKTELEASGARVITAESVSDAVVKQVISGRGKQIILAGNVGAAVFLRSVPHWLSLGIFSLGDKRTRASYKKLITKSSTHKAR</sequence>
<keyword evidence="7" id="KW-0443">Lipid metabolism</keyword>
<comment type="similarity">
    <text evidence="2 12">Belongs to the short-chain dehydrogenases/reductases (SDR) family.</text>
</comment>
<dbReference type="EMBL" id="PNEN01000128">
    <property type="protein sequence ID" value="PPJ61162.1"/>
    <property type="molecule type" value="Genomic_DNA"/>
</dbReference>
<evidence type="ECO:0000256" key="4">
    <source>
        <dbReference type="ARBA" id="ARBA00022857"/>
    </source>
</evidence>
<dbReference type="STRING" id="357750.A0A2S6CN69"/>
<evidence type="ECO:0000256" key="5">
    <source>
        <dbReference type="ARBA" id="ARBA00022989"/>
    </source>
</evidence>
<evidence type="ECO:0000256" key="1">
    <source>
        <dbReference type="ARBA" id="ARBA00004141"/>
    </source>
</evidence>
<evidence type="ECO:0000256" key="2">
    <source>
        <dbReference type="ARBA" id="ARBA00006484"/>
    </source>
</evidence>
<comment type="function">
    <text evidence="9">Catalyzes the reduction of all-trans-retinal to all-trans-retinol in the presence of NADPH.</text>
</comment>
<evidence type="ECO:0000256" key="9">
    <source>
        <dbReference type="ARBA" id="ARBA00059620"/>
    </source>
</evidence>
<dbReference type="PRINTS" id="PR00080">
    <property type="entry name" value="SDRFAMILY"/>
</dbReference>